<evidence type="ECO:0000256" key="4">
    <source>
        <dbReference type="ARBA" id="ARBA00022989"/>
    </source>
</evidence>
<comment type="caution">
    <text evidence="6">The sequence shown here is derived from an EMBL/GenBank/DDBJ whole genome shotgun (WGS) entry which is preliminary data.</text>
</comment>
<keyword evidence="3" id="KW-0812">Transmembrane</keyword>
<dbReference type="GO" id="GO:0005886">
    <property type="term" value="C:plasma membrane"/>
    <property type="evidence" value="ECO:0007669"/>
    <property type="project" value="UniProtKB-SubCell"/>
</dbReference>
<sequence length="468" mass="50320">MEQKDTSNSEKTAPISKVPHTYAILFAMIVLAALATYFVSPGAFERVEQDGRTLLVEDSYTPLEASPVTPFEMFQAIPTGLMDSAQIVFYIFLVGGTFGVILKTGTIDATVYSLIGRLQSKGIYLIPAMMIVFSIPGATIGMSEEIIIFVPIGIAVAKALGYDTITGTAMVSLGAMAGFVGGMMNPFTVGVAQSIAELPLFSGIAFRFAVFLLFLGSAIWLVVRYALKVTKDPSASLMYGFESGKQASAQAAPRFSGRHACVLAIIAVGFALNMYGVFQWDWYLTEMAAIFIIIGFLVGLTGGLGVNGMFTAFTDGMKMVTFGALVVGFARAILVVMEQGQIMDTLVYQLSNWISVIPSQLTVIGMFILQLIINFFIPSGSGQAAVTMPLMTPLADMLDIQRQAAVLAFQYGDGIMNTINPTSAPLMAFLAIAGIPYLRWVKFIWKLVVIWFVISAIALLVAVALNIS</sequence>
<evidence type="ECO:0000256" key="5">
    <source>
        <dbReference type="ARBA" id="ARBA00023136"/>
    </source>
</evidence>
<dbReference type="Pfam" id="PF03606">
    <property type="entry name" value="DcuC"/>
    <property type="match status" value="1"/>
</dbReference>
<dbReference type="AlphaFoldDB" id="A0A268P5H9"/>
<evidence type="ECO:0000313" key="6">
    <source>
        <dbReference type="EMBL" id="PAE91004.1"/>
    </source>
</evidence>
<dbReference type="OMA" id="PTSAILM"/>
<dbReference type="InterPro" id="IPR018385">
    <property type="entry name" value="C4_dicarb_anaerob_car-like"/>
</dbReference>
<protein>
    <submittedName>
        <fullName evidence="6">YfcC family protein</fullName>
    </submittedName>
</protein>
<evidence type="ECO:0000256" key="1">
    <source>
        <dbReference type="ARBA" id="ARBA00004651"/>
    </source>
</evidence>
<dbReference type="PANTHER" id="PTHR43652:SF6">
    <property type="entry name" value="ARGININE REPRESSOR"/>
    <property type="match status" value="1"/>
</dbReference>
<dbReference type="EMBL" id="NPCC01000001">
    <property type="protein sequence ID" value="PAE91004.1"/>
    <property type="molecule type" value="Genomic_DNA"/>
</dbReference>
<gene>
    <name evidence="6" type="ORF">CHH72_00285</name>
</gene>
<keyword evidence="5" id="KW-0472">Membrane</keyword>
<organism evidence="6 7">
    <name type="scientific">Shouchella clausii</name>
    <name type="common">Alkalihalobacillus clausii</name>
    <dbReference type="NCBI Taxonomy" id="79880"/>
    <lineage>
        <taxon>Bacteria</taxon>
        <taxon>Bacillati</taxon>
        <taxon>Bacillota</taxon>
        <taxon>Bacilli</taxon>
        <taxon>Bacillales</taxon>
        <taxon>Bacillaceae</taxon>
        <taxon>Shouchella</taxon>
    </lineage>
</organism>
<dbReference type="RefSeq" id="WP_011246458.1">
    <property type="nucleotide sequence ID" value="NZ_CP012475.1"/>
</dbReference>
<name>A0A268P5H9_SHOCL</name>
<comment type="subcellular location">
    <subcellularLocation>
        <location evidence="1">Cell membrane</location>
        <topology evidence="1">Multi-pass membrane protein</topology>
    </subcellularLocation>
</comment>
<reference evidence="6 7" key="1">
    <citation type="submission" date="2017-07" db="EMBL/GenBank/DDBJ databases">
        <title>Isolation and whole genome analysis of endospore-forming bacteria from heroin.</title>
        <authorList>
            <person name="Kalinowski J."/>
            <person name="Ahrens B."/>
            <person name="Al-Dilaimi A."/>
            <person name="Winkler A."/>
            <person name="Wibberg D."/>
            <person name="Schleenbecker U."/>
            <person name="Ruckert C."/>
            <person name="Wolfel R."/>
            <person name="Grass G."/>
        </authorList>
    </citation>
    <scope>NUCLEOTIDE SEQUENCE [LARGE SCALE GENOMIC DNA]</scope>
    <source>
        <strain evidence="6 7">7539</strain>
    </source>
</reference>
<dbReference type="Proteomes" id="UP000216207">
    <property type="component" value="Unassembled WGS sequence"/>
</dbReference>
<accession>A0A268P5H9</accession>
<evidence type="ECO:0000313" key="7">
    <source>
        <dbReference type="Proteomes" id="UP000216207"/>
    </source>
</evidence>
<dbReference type="PANTHER" id="PTHR43652">
    <property type="entry name" value="BASIC AMINO ACID ANTIPORTER YFCC-RELATED"/>
    <property type="match status" value="1"/>
</dbReference>
<dbReference type="InterPro" id="IPR051679">
    <property type="entry name" value="DASS-Related_Transporters"/>
</dbReference>
<evidence type="ECO:0000256" key="3">
    <source>
        <dbReference type="ARBA" id="ARBA00022692"/>
    </source>
</evidence>
<evidence type="ECO:0000256" key="2">
    <source>
        <dbReference type="ARBA" id="ARBA00022475"/>
    </source>
</evidence>
<keyword evidence="4" id="KW-1133">Transmembrane helix</keyword>
<keyword evidence="2" id="KW-1003">Cell membrane</keyword>
<proteinExistence type="predicted"/>